<sequence length="85" mass="9918">IGRAKLDLRLIGKESARNTTFVKRKKGLEKKIYEFAALCGVDACMIIYGPNNRNSACMSKLEIWPKNQDEVYRIIDNYKKYEKEK</sequence>
<dbReference type="GO" id="GO:0005634">
    <property type="term" value="C:nucleus"/>
    <property type="evidence" value="ECO:0007669"/>
    <property type="project" value="UniProtKB-SubCell"/>
</dbReference>
<keyword evidence="8" id="KW-1185">Reference proteome</keyword>
<keyword evidence="4" id="KW-0804">Transcription</keyword>
<name>A0A7J6WAK9_THATH</name>
<dbReference type="PROSITE" id="PS50066">
    <property type="entry name" value="MADS_BOX_2"/>
    <property type="match status" value="1"/>
</dbReference>
<reference evidence="7 8" key="1">
    <citation type="submission" date="2020-06" db="EMBL/GenBank/DDBJ databases">
        <title>Transcriptomic and genomic resources for Thalictrum thalictroides and T. hernandezii: Facilitating candidate gene discovery in an emerging model plant lineage.</title>
        <authorList>
            <person name="Arias T."/>
            <person name="Riano-Pachon D.M."/>
            <person name="Di Stilio V.S."/>
        </authorList>
    </citation>
    <scope>NUCLEOTIDE SEQUENCE [LARGE SCALE GENOMIC DNA]</scope>
    <source>
        <strain evidence="8">cv. WT478/WT964</strain>
        <tissue evidence="7">Leaves</tissue>
    </source>
</reference>
<organism evidence="7 8">
    <name type="scientific">Thalictrum thalictroides</name>
    <name type="common">Rue-anemone</name>
    <name type="synonym">Anemone thalictroides</name>
    <dbReference type="NCBI Taxonomy" id="46969"/>
    <lineage>
        <taxon>Eukaryota</taxon>
        <taxon>Viridiplantae</taxon>
        <taxon>Streptophyta</taxon>
        <taxon>Embryophyta</taxon>
        <taxon>Tracheophyta</taxon>
        <taxon>Spermatophyta</taxon>
        <taxon>Magnoliopsida</taxon>
        <taxon>Ranunculales</taxon>
        <taxon>Ranunculaceae</taxon>
        <taxon>Thalictroideae</taxon>
        <taxon>Thalictrum</taxon>
    </lineage>
</organism>
<dbReference type="Pfam" id="PF00319">
    <property type="entry name" value="SRF-TF"/>
    <property type="match status" value="1"/>
</dbReference>
<dbReference type="PANTHER" id="PTHR11945:SF629">
    <property type="entry name" value="OS02G0164450 PROTEIN"/>
    <property type="match status" value="1"/>
</dbReference>
<evidence type="ECO:0000313" key="8">
    <source>
        <dbReference type="Proteomes" id="UP000554482"/>
    </source>
</evidence>
<dbReference type="AlphaFoldDB" id="A0A7J6WAK9"/>
<dbReference type="Gene3D" id="3.40.1810.10">
    <property type="entry name" value="Transcription factor, MADS-box"/>
    <property type="match status" value="1"/>
</dbReference>
<proteinExistence type="predicted"/>
<dbReference type="InterPro" id="IPR002100">
    <property type="entry name" value="TF_MADSbox"/>
</dbReference>
<feature type="domain" description="MADS-box" evidence="6">
    <location>
        <begin position="1"/>
        <end position="53"/>
    </location>
</feature>
<comment type="subcellular location">
    <subcellularLocation>
        <location evidence="1">Nucleus</location>
    </subcellularLocation>
</comment>
<evidence type="ECO:0000256" key="1">
    <source>
        <dbReference type="ARBA" id="ARBA00004123"/>
    </source>
</evidence>
<evidence type="ECO:0000256" key="3">
    <source>
        <dbReference type="ARBA" id="ARBA00023125"/>
    </source>
</evidence>
<keyword evidence="3" id="KW-0238">DNA-binding</keyword>
<dbReference type="InterPro" id="IPR036879">
    <property type="entry name" value="TF_MADSbox_sf"/>
</dbReference>
<dbReference type="EMBL" id="JABWDY010018846">
    <property type="protein sequence ID" value="KAF5194341.1"/>
    <property type="molecule type" value="Genomic_DNA"/>
</dbReference>
<evidence type="ECO:0000256" key="2">
    <source>
        <dbReference type="ARBA" id="ARBA00023015"/>
    </source>
</evidence>
<comment type="caution">
    <text evidence="7">The sequence shown here is derived from an EMBL/GenBank/DDBJ whole genome shotgun (WGS) entry which is preliminary data.</text>
</comment>
<keyword evidence="5" id="KW-0539">Nucleus</keyword>
<dbReference type="GO" id="GO:0046983">
    <property type="term" value="F:protein dimerization activity"/>
    <property type="evidence" value="ECO:0007669"/>
    <property type="project" value="InterPro"/>
</dbReference>
<keyword evidence="2" id="KW-0805">Transcription regulation</keyword>
<dbReference type="SUPFAM" id="SSF55455">
    <property type="entry name" value="SRF-like"/>
    <property type="match status" value="1"/>
</dbReference>
<evidence type="ECO:0000256" key="5">
    <source>
        <dbReference type="ARBA" id="ARBA00023242"/>
    </source>
</evidence>
<dbReference type="PANTHER" id="PTHR11945">
    <property type="entry name" value="MADS BOX PROTEIN"/>
    <property type="match status" value="1"/>
</dbReference>
<evidence type="ECO:0000256" key="4">
    <source>
        <dbReference type="ARBA" id="ARBA00023163"/>
    </source>
</evidence>
<evidence type="ECO:0000313" key="7">
    <source>
        <dbReference type="EMBL" id="KAF5194341.1"/>
    </source>
</evidence>
<feature type="non-terminal residue" evidence="7">
    <location>
        <position position="1"/>
    </location>
</feature>
<dbReference type="GO" id="GO:0000978">
    <property type="term" value="F:RNA polymerase II cis-regulatory region sequence-specific DNA binding"/>
    <property type="evidence" value="ECO:0007669"/>
    <property type="project" value="TreeGrafter"/>
</dbReference>
<dbReference type="SMART" id="SM00432">
    <property type="entry name" value="MADS"/>
    <property type="match status" value="1"/>
</dbReference>
<protein>
    <submittedName>
        <fullName evidence="7">Mads box transcription factor</fullName>
    </submittedName>
</protein>
<evidence type="ECO:0000259" key="6">
    <source>
        <dbReference type="PROSITE" id="PS50066"/>
    </source>
</evidence>
<accession>A0A7J6WAK9</accession>
<dbReference type="PRINTS" id="PR00404">
    <property type="entry name" value="MADSDOMAIN"/>
</dbReference>
<gene>
    <name evidence="7" type="ORF">FRX31_016072</name>
</gene>
<dbReference type="GO" id="GO:0000981">
    <property type="term" value="F:DNA-binding transcription factor activity, RNA polymerase II-specific"/>
    <property type="evidence" value="ECO:0007669"/>
    <property type="project" value="TreeGrafter"/>
</dbReference>
<dbReference type="OrthoDB" id="601557at2759"/>
<dbReference type="Proteomes" id="UP000554482">
    <property type="component" value="Unassembled WGS sequence"/>
</dbReference>